<dbReference type="Proteomes" id="UP000781958">
    <property type="component" value="Unassembled WGS sequence"/>
</dbReference>
<keyword evidence="3" id="KW-1185">Reference proteome</keyword>
<evidence type="ECO:0000313" key="2">
    <source>
        <dbReference type="EMBL" id="MBP2295756.1"/>
    </source>
</evidence>
<sequence>MFYRCDVNDHGLPYNPFKACVIPRPIGWISTVSADGVPNLSPFSFFNAINERPPMVMYCPNGEHRDGGEKDSVKNARETGEFVVNLASYDQRDAMNASAASVPRGVDEFELAGLTKEPSTLVRAPRLKESPVNLECAVLDILELPTSDDKKSGRMVLGRVLGIHIRDEVIVDGMVRAELLRPLSRLGYMDYAVTDSVFQLERPK</sequence>
<dbReference type="RefSeq" id="WP_209770382.1">
    <property type="nucleotide sequence ID" value="NZ_JAGINP010000024.1"/>
</dbReference>
<dbReference type="PANTHER" id="PTHR43812">
    <property type="entry name" value="BLR2425 PROTEIN"/>
    <property type="match status" value="1"/>
</dbReference>
<gene>
    <name evidence="2" type="ORF">J2851_005569</name>
</gene>
<proteinExistence type="predicted"/>
<dbReference type="SUPFAM" id="SSF50475">
    <property type="entry name" value="FMN-binding split barrel"/>
    <property type="match status" value="1"/>
</dbReference>
<dbReference type="InterPro" id="IPR012349">
    <property type="entry name" value="Split_barrel_FMN-bd"/>
</dbReference>
<dbReference type="Gene3D" id="2.30.110.10">
    <property type="entry name" value="Electron Transport, Fmn-binding Protein, Chain A"/>
    <property type="match status" value="1"/>
</dbReference>
<reference evidence="2 3" key="1">
    <citation type="submission" date="2021-03" db="EMBL/GenBank/DDBJ databases">
        <title>Genomic Encyclopedia of Type Strains, Phase III (KMG-III): the genomes of soil and plant-associated and newly described type strains.</title>
        <authorList>
            <person name="Whitman W."/>
        </authorList>
    </citation>
    <scope>NUCLEOTIDE SEQUENCE [LARGE SCALE GENOMIC DNA]</scope>
    <source>
        <strain evidence="2 3">IMMIB AFH-6</strain>
    </source>
</reference>
<name>A0ABS4ST70_9PROT</name>
<dbReference type="InterPro" id="IPR002563">
    <property type="entry name" value="Flavin_Rdtase-like_dom"/>
</dbReference>
<dbReference type="EMBL" id="JAGINP010000024">
    <property type="protein sequence ID" value="MBP2295756.1"/>
    <property type="molecule type" value="Genomic_DNA"/>
</dbReference>
<evidence type="ECO:0000259" key="1">
    <source>
        <dbReference type="SMART" id="SM00903"/>
    </source>
</evidence>
<organism evidence="2 3">
    <name type="scientific">Azospirillum rugosum</name>
    <dbReference type="NCBI Taxonomy" id="416170"/>
    <lineage>
        <taxon>Bacteria</taxon>
        <taxon>Pseudomonadati</taxon>
        <taxon>Pseudomonadota</taxon>
        <taxon>Alphaproteobacteria</taxon>
        <taxon>Rhodospirillales</taxon>
        <taxon>Azospirillaceae</taxon>
        <taxon>Azospirillum</taxon>
    </lineage>
</organism>
<feature type="domain" description="Flavin reductase like" evidence="1">
    <location>
        <begin position="19"/>
        <end position="177"/>
    </location>
</feature>
<accession>A0ABS4ST70</accession>
<dbReference type="SMART" id="SM00903">
    <property type="entry name" value="Flavin_Reduct"/>
    <property type="match status" value="1"/>
</dbReference>
<dbReference type="PANTHER" id="PTHR43812:SF2">
    <property type="entry name" value="FLAVIN REDUCTASE LIKE DOMAIN-CONTAINING PROTEIN"/>
    <property type="match status" value="1"/>
</dbReference>
<dbReference type="Pfam" id="PF01613">
    <property type="entry name" value="Flavin_Reduct"/>
    <property type="match status" value="1"/>
</dbReference>
<protein>
    <submittedName>
        <fullName evidence="2">Flavin reductase (DIM6/NTAB) family NADH-FMN oxidoreductase RutF</fullName>
    </submittedName>
</protein>
<evidence type="ECO:0000313" key="3">
    <source>
        <dbReference type="Proteomes" id="UP000781958"/>
    </source>
</evidence>
<comment type="caution">
    <text evidence="2">The sequence shown here is derived from an EMBL/GenBank/DDBJ whole genome shotgun (WGS) entry which is preliminary data.</text>
</comment>